<comment type="caution">
    <text evidence="9">The sequence shown here is derived from an EMBL/GenBank/DDBJ whole genome shotgun (WGS) entry which is preliminary data.</text>
</comment>
<evidence type="ECO:0000256" key="5">
    <source>
        <dbReference type="ARBA" id="ARBA00022723"/>
    </source>
</evidence>
<accession>A0A162JAR4</accession>
<dbReference type="Pfam" id="PF00067">
    <property type="entry name" value="p450"/>
    <property type="match status" value="1"/>
</dbReference>
<dbReference type="InterPro" id="IPR002403">
    <property type="entry name" value="Cyt_P450_E_grp-IV"/>
</dbReference>
<dbReference type="AlphaFoldDB" id="A0A162JAR4"/>
<organism evidence="9 10">
    <name type="scientific">Metarhizium rileyi (strain RCEF 4871)</name>
    <name type="common">Nomuraea rileyi</name>
    <dbReference type="NCBI Taxonomy" id="1649241"/>
    <lineage>
        <taxon>Eukaryota</taxon>
        <taxon>Fungi</taxon>
        <taxon>Dikarya</taxon>
        <taxon>Ascomycota</taxon>
        <taxon>Pezizomycotina</taxon>
        <taxon>Sordariomycetes</taxon>
        <taxon>Hypocreomycetidae</taxon>
        <taxon>Hypocreales</taxon>
        <taxon>Clavicipitaceae</taxon>
        <taxon>Metarhizium</taxon>
    </lineage>
</organism>
<dbReference type="GO" id="GO:0020037">
    <property type="term" value="F:heme binding"/>
    <property type="evidence" value="ECO:0007669"/>
    <property type="project" value="InterPro"/>
</dbReference>
<evidence type="ECO:0000256" key="2">
    <source>
        <dbReference type="ARBA" id="ARBA00004389"/>
    </source>
</evidence>
<dbReference type="OrthoDB" id="3366823at2759"/>
<comment type="similarity">
    <text evidence="3">Belongs to the cytochrome P450 family.</text>
</comment>
<dbReference type="PRINTS" id="PR00465">
    <property type="entry name" value="EP450IV"/>
</dbReference>
<evidence type="ECO:0000256" key="3">
    <source>
        <dbReference type="ARBA" id="ARBA00010617"/>
    </source>
</evidence>
<evidence type="ECO:0000313" key="9">
    <source>
        <dbReference type="EMBL" id="OAA41718.1"/>
    </source>
</evidence>
<comment type="cofactor">
    <cofactor evidence="1 8">
        <name>heme</name>
        <dbReference type="ChEBI" id="CHEBI:30413"/>
    </cofactor>
</comment>
<evidence type="ECO:0000256" key="1">
    <source>
        <dbReference type="ARBA" id="ARBA00001971"/>
    </source>
</evidence>
<feature type="binding site" description="axial binding residue" evidence="8">
    <location>
        <position position="432"/>
    </location>
    <ligand>
        <name>heme</name>
        <dbReference type="ChEBI" id="CHEBI:30413"/>
    </ligand>
    <ligandPart>
        <name>Fe</name>
        <dbReference type="ChEBI" id="CHEBI:18248"/>
    </ligandPart>
</feature>
<protein>
    <submittedName>
        <fullName evidence="9">Cytochrome P450</fullName>
    </submittedName>
</protein>
<dbReference type="OMA" id="GACMSIP"/>
<reference evidence="9 10" key="1">
    <citation type="journal article" date="2016" name="Genome Biol. Evol.">
        <title>Divergent and convergent evolution of fungal pathogenicity.</title>
        <authorList>
            <person name="Shang Y."/>
            <person name="Xiao G."/>
            <person name="Zheng P."/>
            <person name="Cen K."/>
            <person name="Zhan S."/>
            <person name="Wang C."/>
        </authorList>
    </citation>
    <scope>NUCLEOTIDE SEQUENCE [LARGE SCALE GENOMIC DNA]</scope>
    <source>
        <strain evidence="9 10">RCEF 4871</strain>
    </source>
</reference>
<dbReference type="Proteomes" id="UP000243498">
    <property type="component" value="Unassembled WGS sequence"/>
</dbReference>
<dbReference type="SUPFAM" id="SSF48264">
    <property type="entry name" value="Cytochrome P450"/>
    <property type="match status" value="1"/>
</dbReference>
<sequence length="489" mass="54874">MARRPGKEELFPVWATVEIAVASYFLRGDGLGRRILSKHQLLINLPGLDRFMSQALHTLVATPVHYTLFIRVFGAADSPDLRGKLERSEKDLLAPVERLFLNDAAATALIEKARVDLLAAALVTFSTDPAHMKRWELSADVRVIAPDMAEANLQSLTRDFGACMAIPLLYGKDFVNRYPQLLDDFWNFDNHLFPLLMIGIPPWAPLRKMQQGRTARARILREMEAFYRRVDQHQRGERVDFDADMSDVSDVPFERNKVYEREGWTFAERGTGDLAILWGQNANTHPVLFWLLIYVYSTPGLLERLRSEVAPYVSLSRRTNPPDITSTDLLALSRNCPLLKASIFETYRMVNEPTSIRYVAHPTTVKDGELEHTLPPGTFVSVPHSLVNHDPTVFAEPGSFVPDRFLETDAASGKSTARYGRLRPWGAGAAMCKGRTFAEKEIMALGAAVISLWDIAPVGGTWIVPDTVPGTGVKKPARDVRVLLSRRRL</sequence>
<dbReference type="InterPro" id="IPR001128">
    <property type="entry name" value="Cyt_P450"/>
</dbReference>
<keyword evidence="4" id="KW-0444">Lipid biosynthesis</keyword>
<dbReference type="InterPro" id="IPR036396">
    <property type="entry name" value="Cyt_P450_sf"/>
</dbReference>
<evidence type="ECO:0000256" key="6">
    <source>
        <dbReference type="ARBA" id="ARBA00023004"/>
    </source>
</evidence>
<gene>
    <name evidence="9" type="ORF">NOR_05226</name>
</gene>
<evidence type="ECO:0000256" key="7">
    <source>
        <dbReference type="ARBA" id="ARBA00023033"/>
    </source>
</evidence>
<dbReference type="EMBL" id="AZHC01000015">
    <property type="protein sequence ID" value="OAA41718.1"/>
    <property type="molecule type" value="Genomic_DNA"/>
</dbReference>
<keyword evidence="10" id="KW-1185">Reference proteome</keyword>
<dbReference type="PANTHER" id="PTHR24306:SF8">
    <property type="entry name" value="P450, PUTATIVE (EUROFUNG)-RELATED"/>
    <property type="match status" value="1"/>
</dbReference>
<keyword evidence="6 8" id="KW-0408">Iron</keyword>
<proteinExistence type="inferred from homology"/>
<dbReference type="GO" id="GO:0016705">
    <property type="term" value="F:oxidoreductase activity, acting on paired donors, with incorporation or reduction of molecular oxygen"/>
    <property type="evidence" value="ECO:0007669"/>
    <property type="project" value="InterPro"/>
</dbReference>
<name>A0A162JAR4_METRR</name>
<dbReference type="CDD" id="cd11040">
    <property type="entry name" value="CYP7_CYP8-like"/>
    <property type="match status" value="1"/>
</dbReference>
<evidence type="ECO:0000313" key="10">
    <source>
        <dbReference type="Proteomes" id="UP000243498"/>
    </source>
</evidence>
<dbReference type="GO" id="GO:0005789">
    <property type="term" value="C:endoplasmic reticulum membrane"/>
    <property type="evidence" value="ECO:0007669"/>
    <property type="project" value="UniProtKB-SubCell"/>
</dbReference>
<keyword evidence="8" id="KW-0349">Heme</keyword>
<keyword evidence="4" id="KW-0443">Lipid metabolism</keyword>
<keyword evidence="7" id="KW-0503">Monooxygenase</keyword>
<dbReference type="GO" id="GO:0005506">
    <property type="term" value="F:iron ion binding"/>
    <property type="evidence" value="ECO:0007669"/>
    <property type="project" value="InterPro"/>
</dbReference>
<evidence type="ECO:0000256" key="4">
    <source>
        <dbReference type="ARBA" id="ARBA00022516"/>
    </source>
</evidence>
<dbReference type="GO" id="GO:0004497">
    <property type="term" value="F:monooxygenase activity"/>
    <property type="evidence" value="ECO:0007669"/>
    <property type="project" value="UniProtKB-KW"/>
</dbReference>
<keyword evidence="5 8" id="KW-0479">Metal-binding</keyword>
<keyword evidence="7" id="KW-0560">Oxidoreductase</keyword>
<comment type="subcellular location">
    <subcellularLocation>
        <location evidence="2">Endoplasmic reticulum membrane</location>
        <topology evidence="2">Single-pass membrane protein</topology>
    </subcellularLocation>
</comment>
<dbReference type="PANTHER" id="PTHR24306">
    <property type="match status" value="1"/>
</dbReference>
<evidence type="ECO:0000256" key="8">
    <source>
        <dbReference type="PIRSR" id="PIRSR602403-1"/>
    </source>
</evidence>
<dbReference type="STRING" id="1081105.A0A162JAR4"/>
<dbReference type="Gene3D" id="1.10.630.10">
    <property type="entry name" value="Cytochrome P450"/>
    <property type="match status" value="1"/>
</dbReference>